<reference evidence="8 9" key="1">
    <citation type="journal article" date="2015" name="Genome Announc.">
        <title>Draft Genome Sequence and Gene Annotation of the Entomopathogenic Fungus Verticillium hemipterigenum.</title>
        <authorList>
            <person name="Horn F."/>
            <person name="Habel A."/>
            <person name="Scharf D.H."/>
            <person name="Dworschak J."/>
            <person name="Brakhage A.A."/>
            <person name="Guthke R."/>
            <person name="Hertweck C."/>
            <person name="Linde J."/>
        </authorList>
    </citation>
    <scope>NUCLEOTIDE SEQUENCE [LARGE SCALE GENOMIC DNA]</scope>
</reference>
<dbReference type="PROSITE" id="PS00059">
    <property type="entry name" value="ADH_ZINC"/>
    <property type="match status" value="1"/>
</dbReference>
<dbReference type="GO" id="GO:0008270">
    <property type="term" value="F:zinc ion binding"/>
    <property type="evidence" value="ECO:0007669"/>
    <property type="project" value="InterPro"/>
</dbReference>
<dbReference type="AlphaFoldDB" id="A0A0A1T9V7"/>
<evidence type="ECO:0000256" key="5">
    <source>
        <dbReference type="ARBA" id="ARBA00023002"/>
    </source>
</evidence>
<protein>
    <recommendedName>
        <fullName evidence="7">Enoyl reductase (ER) domain-containing protein</fullName>
    </recommendedName>
</protein>
<gene>
    <name evidence="8" type="ORF">VHEMI03098</name>
</gene>
<comment type="similarity">
    <text evidence="2 6">Belongs to the zinc-containing alcohol dehydrogenase family.</text>
</comment>
<dbReference type="InterPro" id="IPR020843">
    <property type="entry name" value="ER"/>
</dbReference>
<dbReference type="InterPro" id="IPR013149">
    <property type="entry name" value="ADH-like_C"/>
</dbReference>
<evidence type="ECO:0000313" key="9">
    <source>
        <dbReference type="Proteomes" id="UP000039046"/>
    </source>
</evidence>
<keyword evidence="5" id="KW-0560">Oxidoreductase</keyword>
<accession>A0A0A1T9V7</accession>
<dbReference type="GO" id="GO:0000721">
    <property type="term" value="F:(R,R)-butanediol dehydrogenase activity"/>
    <property type="evidence" value="ECO:0007669"/>
    <property type="project" value="TreeGrafter"/>
</dbReference>
<dbReference type="GO" id="GO:0034079">
    <property type="term" value="P:butanediol biosynthetic process"/>
    <property type="evidence" value="ECO:0007669"/>
    <property type="project" value="TreeGrafter"/>
</dbReference>
<keyword evidence="4 6" id="KW-0862">Zinc</keyword>
<keyword evidence="9" id="KW-1185">Reference proteome</keyword>
<dbReference type="PANTHER" id="PTHR43161">
    <property type="entry name" value="SORBITOL DEHYDROGENASE"/>
    <property type="match status" value="1"/>
</dbReference>
<proteinExistence type="inferred from homology"/>
<dbReference type="Pfam" id="PF08240">
    <property type="entry name" value="ADH_N"/>
    <property type="match status" value="1"/>
</dbReference>
<evidence type="ECO:0000259" key="7">
    <source>
        <dbReference type="SMART" id="SM00829"/>
    </source>
</evidence>
<dbReference type="STRING" id="1531966.A0A0A1T9V7"/>
<evidence type="ECO:0000256" key="4">
    <source>
        <dbReference type="ARBA" id="ARBA00022833"/>
    </source>
</evidence>
<dbReference type="GO" id="GO:0005737">
    <property type="term" value="C:cytoplasm"/>
    <property type="evidence" value="ECO:0007669"/>
    <property type="project" value="TreeGrafter"/>
</dbReference>
<dbReference type="SUPFAM" id="SSF51735">
    <property type="entry name" value="NAD(P)-binding Rossmann-fold domains"/>
    <property type="match status" value="1"/>
</dbReference>
<dbReference type="HOGENOM" id="CLU_026673_11_0_1"/>
<evidence type="ECO:0000256" key="2">
    <source>
        <dbReference type="ARBA" id="ARBA00008072"/>
    </source>
</evidence>
<evidence type="ECO:0000256" key="1">
    <source>
        <dbReference type="ARBA" id="ARBA00001947"/>
    </source>
</evidence>
<organism evidence="8 9">
    <name type="scientific">[Torrubiella] hemipterigena</name>
    <dbReference type="NCBI Taxonomy" id="1531966"/>
    <lineage>
        <taxon>Eukaryota</taxon>
        <taxon>Fungi</taxon>
        <taxon>Dikarya</taxon>
        <taxon>Ascomycota</taxon>
        <taxon>Pezizomycotina</taxon>
        <taxon>Sordariomycetes</taxon>
        <taxon>Hypocreomycetidae</taxon>
        <taxon>Hypocreales</taxon>
        <taxon>Clavicipitaceae</taxon>
        <taxon>Clavicipitaceae incertae sedis</taxon>
        <taxon>'Torrubiella' clade</taxon>
    </lineage>
</organism>
<dbReference type="Pfam" id="PF00107">
    <property type="entry name" value="ADH_zinc_N"/>
    <property type="match status" value="1"/>
</dbReference>
<dbReference type="InterPro" id="IPR011032">
    <property type="entry name" value="GroES-like_sf"/>
</dbReference>
<evidence type="ECO:0000256" key="3">
    <source>
        <dbReference type="ARBA" id="ARBA00022723"/>
    </source>
</evidence>
<dbReference type="OrthoDB" id="3941538at2759"/>
<comment type="cofactor">
    <cofactor evidence="1 6">
        <name>Zn(2+)</name>
        <dbReference type="ChEBI" id="CHEBI:29105"/>
    </cofactor>
</comment>
<dbReference type="Gene3D" id="3.40.50.720">
    <property type="entry name" value="NAD(P)-binding Rossmann-like Domain"/>
    <property type="match status" value="1"/>
</dbReference>
<dbReference type="Proteomes" id="UP000039046">
    <property type="component" value="Unassembled WGS sequence"/>
</dbReference>
<dbReference type="SMART" id="SM00829">
    <property type="entry name" value="PKS_ER"/>
    <property type="match status" value="1"/>
</dbReference>
<feature type="domain" description="Enoyl reductase (ER)" evidence="7">
    <location>
        <begin position="49"/>
        <end position="391"/>
    </location>
</feature>
<dbReference type="EMBL" id="CDHN01000001">
    <property type="protein sequence ID" value="CEJ83067.1"/>
    <property type="molecule type" value="Genomic_DNA"/>
</dbReference>
<dbReference type="Gene3D" id="3.90.180.10">
    <property type="entry name" value="Medium-chain alcohol dehydrogenases, catalytic domain"/>
    <property type="match status" value="1"/>
</dbReference>
<dbReference type="InterPro" id="IPR002328">
    <property type="entry name" value="ADH_Zn_CS"/>
</dbReference>
<dbReference type="InterPro" id="IPR013154">
    <property type="entry name" value="ADH-like_N"/>
</dbReference>
<dbReference type="SUPFAM" id="SSF50129">
    <property type="entry name" value="GroES-like"/>
    <property type="match status" value="1"/>
</dbReference>
<sequence>MQLGSIRPAAGLHINQQQLCLCNPNSLIITPTIGYFKIQLAMKAARYYGKEDIRVEEVPEPTVQPGQVKIRPSHVGICGTDLHEYLGGPNFCPVHAHPLSGETIPITLGHEFSGIITELGPGVTGLSVGQGAAIQPTLSCGSCPACDVQAPNVCHSGGFVGLSGGGGGLSEAVCVDAKRVFALPDGFGLDLGALVEPLAVAWHAASAAPRMDGESVVYIAGGGPIGLALILCLKAMGVTRVVTAEVASKRQEFAREFGAMRVVNPAREDVVAVLKEVTGERGVDVAFDCAGVPASIKSVCESVKTRGAIVNVAIWEREVPFNPNWLTFKESTYTSVLGYNAEDFQAIVDRLRDGTIQPGQMITAKIKLENLVKEGIEALVTDKDSHVKILVDMAAS</sequence>
<evidence type="ECO:0000313" key="8">
    <source>
        <dbReference type="EMBL" id="CEJ83067.1"/>
    </source>
</evidence>
<dbReference type="CDD" id="cd08233">
    <property type="entry name" value="butanediol_DH_like"/>
    <property type="match status" value="1"/>
</dbReference>
<name>A0A0A1T9V7_9HYPO</name>
<dbReference type="PANTHER" id="PTHR43161:SF23">
    <property type="entry name" value="(R,R)-BUTANEDIOL DEHYDROGENASE-RELATED"/>
    <property type="match status" value="1"/>
</dbReference>
<dbReference type="InterPro" id="IPR036291">
    <property type="entry name" value="NAD(P)-bd_dom_sf"/>
</dbReference>
<evidence type="ECO:0000256" key="6">
    <source>
        <dbReference type="RuleBase" id="RU361277"/>
    </source>
</evidence>
<keyword evidence="3 6" id="KW-0479">Metal-binding</keyword>